<keyword evidence="1" id="KW-0812">Transmembrane</keyword>
<dbReference type="RefSeq" id="WP_046006076.1">
    <property type="nucleotide sequence ID" value="NZ_JXYA01000041.1"/>
</dbReference>
<feature type="transmembrane region" description="Helical" evidence="1">
    <location>
        <begin position="58"/>
        <end position="84"/>
    </location>
</feature>
<dbReference type="Proteomes" id="UP000033452">
    <property type="component" value="Unassembled WGS sequence"/>
</dbReference>
<proteinExistence type="predicted"/>
<gene>
    <name evidence="2" type="ORF">TW77_16465</name>
</gene>
<comment type="caution">
    <text evidence="2">The sequence shown here is derived from an EMBL/GenBank/DDBJ whole genome shotgun (WGS) entry which is preliminary data.</text>
</comment>
<evidence type="ECO:0000313" key="2">
    <source>
        <dbReference type="EMBL" id="KJZ07078.1"/>
    </source>
</evidence>
<accession>A0A0F4QH99</accession>
<dbReference type="OrthoDB" id="9940682at2"/>
<dbReference type="PATRIC" id="fig|43658.5.peg.3474"/>
<evidence type="ECO:0000256" key="1">
    <source>
        <dbReference type="SAM" id="Phobius"/>
    </source>
</evidence>
<keyword evidence="1" id="KW-1133">Transmembrane helix</keyword>
<dbReference type="AlphaFoldDB" id="A0A0F4QH99"/>
<keyword evidence="1" id="KW-0472">Membrane</keyword>
<evidence type="ECO:0000313" key="3">
    <source>
        <dbReference type="Proteomes" id="UP000033452"/>
    </source>
</evidence>
<organism evidence="2 3">
    <name type="scientific">Pseudoalteromonas rubra</name>
    <dbReference type="NCBI Taxonomy" id="43658"/>
    <lineage>
        <taxon>Bacteria</taxon>
        <taxon>Pseudomonadati</taxon>
        <taxon>Pseudomonadota</taxon>
        <taxon>Gammaproteobacteria</taxon>
        <taxon>Alteromonadales</taxon>
        <taxon>Pseudoalteromonadaceae</taxon>
        <taxon>Pseudoalteromonas</taxon>
    </lineage>
</organism>
<reference evidence="2 3" key="1">
    <citation type="journal article" date="2015" name="BMC Genomics">
        <title>Genome mining reveals unlocked bioactive potential of marine Gram-negative bacteria.</title>
        <authorList>
            <person name="Machado H."/>
            <person name="Sonnenschein E.C."/>
            <person name="Melchiorsen J."/>
            <person name="Gram L."/>
        </authorList>
    </citation>
    <scope>NUCLEOTIDE SEQUENCE [LARGE SCALE GENOMIC DNA]</scope>
    <source>
        <strain evidence="2 3">S2471</strain>
    </source>
</reference>
<sequence length="103" mass="10692">MKLYVKNPSTGEKIYLKQTALTRQELAAQLGAYKFSVDGQIFSVSDVLAESSENTASAMAAGGVIGVVGGVPGVILGGLIGALLGKGSDDEDKVQSENFNRSR</sequence>
<dbReference type="EMBL" id="JXYA01000041">
    <property type="protein sequence ID" value="KJZ07078.1"/>
    <property type="molecule type" value="Genomic_DNA"/>
</dbReference>
<keyword evidence="3" id="KW-1185">Reference proteome</keyword>
<protein>
    <submittedName>
        <fullName evidence="2">Uncharacterized protein</fullName>
    </submittedName>
</protein>
<name>A0A0F4QH99_9GAMM</name>